<evidence type="ECO:0000256" key="2">
    <source>
        <dbReference type="ARBA" id="ARBA00023134"/>
    </source>
</evidence>
<dbReference type="GO" id="GO:0005525">
    <property type="term" value="F:GTP binding"/>
    <property type="evidence" value="ECO:0007669"/>
    <property type="project" value="UniProtKB-KW"/>
</dbReference>
<dbReference type="SUPFAM" id="SSF52540">
    <property type="entry name" value="P-loop containing nucleoside triphosphate hydrolases"/>
    <property type="match status" value="1"/>
</dbReference>
<dbReference type="Proteomes" id="UP000319731">
    <property type="component" value="Unassembled WGS sequence"/>
</dbReference>
<dbReference type="PROSITE" id="PS51719">
    <property type="entry name" value="G_SEPTIN"/>
    <property type="match status" value="1"/>
</dbReference>
<dbReference type="RefSeq" id="XP_031026640.1">
    <property type="nucleotide sequence ID" value="XM_031167466.1"/>
</dbReference>
<keyword evidence="6" id="KW-1185">Reference proteome</keyword>
<comment type="similarity">
    <text evidence="3">Belongs to the TRAFAC class TrmE-Era-EngA-EngB-Septin-like GTPase superfamily. Septin GTPase family.</text>
</comment>
<evidence type="ECO:0000256" key="3">
    <source>
        <dbReference type="RuleBase" id="RU004560"/>
    </source>
</evidence>
<dbReference type="InterPro" id="IPR027417">
    <property type="entry name" value="P-loop_NTPase"/>
</dbReference>
<dbReference type="STRING" id="1806994.A0A507C5P0"/>
<comment type="caution">
    <text evidence="5">The sequence shown here is derived from an EMBL/GenBank/DDBJ whole genome shotgun (WGS) entry which is preliminary data.</text>
</comment>
<dbReference type="CDD" id="cd01850">
    <property type="entry name" value="CDC_Septin"/>
    <property type="match status" value="1"/>
</dbReference>
<dbReference type="InterPro" id="IPR030379">
    <property type="entry name" value="G_SEPTIN_dom"/>
</dbReference>
<gene>
    <name evidence="5" type="ORF">SmJEL517_g01538</name>
</gene>
<keyword evidence="2 3" id="KW-0342">GTP-binding</keyword>
<dbReference type="Gene3D" id="3.40.50.300">
    <property type="entry name" value="P-loop containing nucleotide triphosphate hydrolases"/>
    <property type="match status" value="1"/>
</dbReference>
<dbReference type="GeneID" id="42002763"/>
<evidence type="ECO:0000256" key="1">
    <source>
        <dbReference type="ARBA" id="ARBA00022741"/>
    </source>
</evidence>
<dbReference type="Pfam" id="PF00735">
    <property type="entry name" value="Septin"/>
    <property type="match status" value="1"/>
</dbReference>
<dbReference type="AlphaFoldDB" id="A0A507C5P0"/>
<dbReference type="EMBL" id="QEAO01000005">
    <property type="protein sequence ID" value="TPX36327.1"/>
    <property type="molecule type" value="Genomic_DNA"/>
</dbReference>
<keyword evidence="1 3" id="KW-0547">Nucleotide-binding</keyword>
<dbReference type="GO" id="GO:0005938">
    <property type="term" value="C:cell cortex"/>
    <property type="evidence" value="ECO:0007669"/>
    <property type="project" value="UniProtKB-ARBA"/>
</dbReference>
<proteinExistence type="inferred from homology"/>
<feature type="domain" description="Septin-type G" evidence="4">
    <location>
        <begin position="31"/>
        <end position="306"/>
    </location>
</feature>
<evidence type="ECO:0000259" key="4">
    <source>
        <dbReference type="PROSITE" id="PS51719"/>
    </source>
</evidence>
<accession>A0A507C5P0</accession>
<organism evidence="5 6">
    <name type="scientific">Synchytrium microbalum</name>
    <dbReference type="NCBI Taxonomy" id="1806994"/>
    <lineage>
        <taxon>Eukaryota</taxon>
        <taxon>Fungi</taxon>
        <taxon>Fungi incertae sedis</taxon>
        <taxon>Chytridiomycota</taxon>
        <taxon>Chytridiomycota incertae sedis</taxon>
        <taxon>Chytridiomycetes</taxon>
        <taxon>Synchytriales</taxon>
        <taxon>Synchytriaceae</taxon>
        <taxon>Synchytrium</taxon>
    </lineage>
</organism>
<dbReference type="FunFam" id="3.40.50.300:FF:001557">
    <property type="entry name" value="Septin homolog spn3"/>
    <property type="match status" value="1"/>
</dbReference>
<evidence type="ECO:0000313" key="5">
    <source>
        <dbReference type="EMBL" id="TPX36327.1"/>
    </source>
</evidence>
<dbReference type="OrthoDB" id="416553at2759"/>
<dbReference type="InterPro" id="IPR016491">
    <property type="entry name" value="Septin"/>
</dbReference>
<evidence type="ECO:0000313" key="6">
    <source>
        <dbReference type="Proteomes" id="UP000319731"/>
    </source>
</evidence>
<name>A0A507C5P0_9FUNG</name>
<dbReference type="PIRSF" id="PIRSF006698">
    <property type="entry name" value="Septin"/>
    <property type="match status" value="1"/>
</dbReference>
<dbReference type="PANTHER" id="PTHR18884">
    <property type="entry name" value="SEPTIN"/>
    <property type="match status" value="1"/>
</dbReference>
<reference evidence="5 6" key="1">
    <citation type="journal article" date="2019" name="Sci. Rep.">
        <title>Comparative genomics of chytrid fungi reveal insights into the obligate biotrophic and pathogenic lifestyle of Synchytrium endobioticum.</title>
        <authorList>
            <person name="van de Vossenberg B.T.L.H."/>
            <person name="Warris S."/>
            <person name="Nguyen H.D.T."/>
            <person name="van Gent-Pelzer M.P.E."/>
            <person name="Joly D.L."/>
            <person name="van de Geest H.C."/>
            <person name="Bonants P.J.M."/>
            <person name="Smith D.S."/>
            <person name="Levesque C.A."/>
            <person name="van der Lee T.A.J."/>
        </authorList>
    </citation>
    <scope>NUCLEOTIDE SEQUENCE [LARGE SCALE GENOMIC DNA]</scope>
    <source>
        <strain evidence="5 6">JEL517</strain>
    </source>
</reference>
<protein>
    <recommendedName>
        <fullName evidence="4">Septin-type G domain-containing protein</fullName>
    </recommendedName>
</protein>
<dbReference type="GO" id="GO:0032156">
    <property type="term" value="C:septin cytoskeleton"/>
    <property type="evidence" value="ECO:0007669"/>
    <property type="project" value="UniProtKB-ARBA"/>
</dbReference>
<sequence>MATPGGADHFAAGARAVMMANTGIRKKTAKKGKSFTTMLVGSSGLGKSTFVNTLCESAVFPKSDHGSPEKAALEKTVAITPVTIEMEEDGVKLSLTIVDTPGFGDNINNENSFIDILTYIEKQYDNILAEESRIKRNPKFQDNRVHALLYFIAPTGHALREIDIEFMRRLGPRVNIIPVIAKSDSLLRPELEGFKKRIMEDIAVHRIPIYNFPYDENEDDDETVEENTELRSLLPFAVVGSEDEVVVNSRRVRCRQYPWGVVEVDNSRHCDFSKLRYMLLSSHLEDLKEITHDVLYEQYRTEKLSRDGGAEPDE</sequence>